<keyword evidence="3" id="KW-0285">Flavoprotein</keyword>
<dbReference type="SUPFAM" id="SSF51905">
    <property type="entry name" value="FAD/NAD(P)-binding domain"/>
    <property type="match status" value="1"/>
</dbReference>
<organism evidence="6 7">
    <name type="scientific">Streptococcus varani</name>
    <dbReference type="NCBI Taxonomy" id="1608583"/>
    <lineage>
        <taxon>Bacteria</taxon>
        <taxon>Bacillati</taxon>
        <taxon>Bacillota</taxon>
        <taxon>Bacilli</taxon>
        <taxon>Lactobacillales</taxon>
        <taxon>Streptococcaceae</taxon>
        <taxon>Streptococcus</taxon>
    </lineage>
</organism>
<dbReference type="Gene3D" id="3.30.9.10">
    <property type="entry name" value="D-Amino Acid Oxidase, subunit A, domain 2"/>
    <property type="match status" value="1"/>
</dbReference>
<evidence type="ECO:0000256" key="2">
    <source>
        <dbReference type="ARBA" id="ARBA00009410"/>
    </source>
</evidence>
<dbReference type="SUPFAM" id="SSF54373">
    <property type="entry name" value="FAD-linked reductases, C-terminal domain"/>
    <property type="match status" value="1"/>
</dbReference>
<evidence type="ECO:0000313" key="7">
    <source>
        <dbReference type="Proteomes" id="UP000198604"/>
    </source>
</evidence>
<protein>
    <submittedName>
        <fullName evidence="6">Glycine/D-amino acid oxidases (Deaminating)</fullName>
    </submittedName>
</protein>
<comment type="similarity">
    <text evidence="2">Belongs to the DadA oxidoreductase family.</text>
</comment>
<evidence type="ECO:0000313" key="6">
    <source>
        <dbReference type="EMBL" id="CQR25490.1"/>
    </source>
</evidence>
<dbReference type="EMBL" id="CTEN01000004">
    <property type="protein sequence ID" value="CQR25490.1"/>
    <property type="molecule type" value="Genomic_DNA"/>
</dbReference>
<evidence type="ECO:0000256" key="3">
    <source>
        <dbReference type="ARBA" id="ARBA00022630"/>
    </source>
</evidence>
<dbReference type="InterPro" id="IPR006076">
    <property type="entry name" value="FAD-dep_OxRdtase"/>
</dbReference>
<accession>A0A0E3WFG8</accession>
<dbReference type="Pfam" id="PF01266">
    <property type="entry name" value="DAO"/>
    <property type="match status" value="1"/>
</dbReference>
<dbReference type="InterPro" id="IPR036188">
    <property type="entry name" value="FAD/NAD-bd_sf"/>
</dbReference>
<keyword evidence="4" id="KW-0560">Oxidoreductase</keyword>
<dbReference type="Gene3D" id="3.50.50.60">
    <property type="entry name" value="FAD/NAD(P)-binding domain"/>
    <property type="match status" value="1"/>
</dbReference>
<evidence type="ECO:0000256" key="4">
    <source>
        <dbReference type="ARBA" id="ARBA00023002"/>
    </source>
</evidence>
<dbReference type="OrthoDB" id="9805337at2"/>
<keyword evidence="7" id="KW-1185">Reference proteome</keyword>
<feature type="domain" description="FAD dependent oxidoreductase" evidence="5">
    <location>
        <begin position="5"/>
        <end position="345"/>
    </location>
</feature>
<sequence>MKKEIIIIGGGIVGSTAAFYLSRESKDHITLIDSGNGTATRAAAGIICPWLSQRRNMDWYRLTSQGASFYQTLMNDLKKANLSDLPYQQKGTLVFKNKVRLVEKLYHIAKERQKNAEMMGDLSLYPSQEIHDLIPQLEGDQGAVLATGGGRLDGAALLDALQDQFVKNGGTIIKGQASLTKKETVQVNQQELDYDQIILASGAWLPQLLGPLGYQVDISPQKGQLFEVQTDFQTDNWPGCMLHGEIDILPFEKGKLVIGASHENKKGFDLSIDEAIITKMKETATSLIPSLANYSISKVRVGTRAYTSDFLPFYGNLKDNPKIWVASGLGSSGLTSGPFIGWQLTKEMLGQNLNFDPSPYSPEQYIKKIEESSD</sequence>
<comment type="cofactor">
    <cofactor evidence="1">
        <name>FAD</name>
        <dbReference type="ChEBI" id="CHEBI:57692"/>
    </cofactor>
</comment>
<dbReference type="RefSeq" id="WP_093651040.1">
    <property type="nucleotide sequence ID" value="NZ_CTEN01000004.1"/>
</dbReference>
<evidence type="ECO:0000259" key="5">
    <source>
        <dbReference type="Pfam" id="PF01266"/>
    </source>
</evidence>
<name>A0A0E3WFG8_9STRE</name>
<reference evidence="7" key="1">
    <citation type="submission" date="2015-03" db="EMBL/GenBank/DDBJ databases">
        <authorList>
            <person name="Urmite Genomes"/>
        </authorList>
    </citation>
    <scope>NUCLEOTIDE SEQUENCE [LARGE SCALE GENOMIC DNA]</scope>
    <source>
        <strain evidence="7">FF10</strain>
    </source>
</reference>
<proteinExistence type="inferred from homology"/>
<dbReference type="AlphaFoldDB" id="A0A0E3WFG8"/>
<dbReference type="Proteomes" id="UP000198604">
    <property type="component" value="Unassembled WGS sequence"/>
</dbReference>
<evidence type="ECO:0000256" key="1">
    <source>
        <dbReference type="ARBA" id="ARBA00001974"/>
    </source>
</evidence>
<dbReference type="GO" id="GO:0005737">
    <property type="term" value="C:cytoplasm"/>
    <property type="evidence" value="ECO:0007669"/>
    <property type="project" value="TreeGrafter"/>
</dbReference>
<dbReference type="PANTHER" id="PTHR13847:SF286">
    <property type="entry name" value="D-AMINO ACID DEHYDROGENASE"/>
    <property type="match status" value="1"/>
</dbReference>
<gene>
    <name evidence="6" type="ORF">BN1356_01836</name>
</gene>
<dbReference type="PANTHER" id="PTHR13847">
    <property type="entry name" value="SARCOSINE DEHYDROGENASE-RELATED"/>
    <property type="match status" value="1"/>
</dbReference>
<dbReference type="GO" id="GO:0016491">
    <property type="term" value="F:oxidoreductase activity"/>
    <property type="evidence" value="ECO:0007669"/>
    <property type="project" value="UniProtKB-KW"/>
</dbReference>
<dbReference type="STRING" id="1608583.BN1356_01836"/>